<dbReference type="InterPro" id="IPR005835">
    <property type="entry name" value="NTP_transferase_dom"/>
</dbReference>
<evidence type="ECO:0000256" key="9">
    <source>
        <dbReference type="ARBA" id="ARBA00048128"/>
    </source>
</evidence>
<comment type="caution">
    <text evidence="11">The sequence shown here is derived from an EMBL/GenBank/DDBJ whole genome shotgun (WGS) entry which is preliminary data.</text>
</comment>
<comment type="catalytic activity">
    <reaction evidence="9">
        <text>alpha-D-glucose 1-phosphate + UTP + H(+) = UDP-alpha-D-glucose + diphosphate</text>
        <dbReference type="Rhea" id="RHEA:19889"/>
        <dbReference type="ChEBI" id="CHEBI:15378"/>
        <dbReference type="ChEBI" id="CHEBI:33019"/>
        <dbReference type="ChEBI" id="CHEBI:46398"/>
        <dbReference type="ChEBI" id="CHEBI:58601"/>
        <dbReference type="ChEBI" id="CHEBI:58885"/>
        <dbReference type="EC" id="2.7.7.9"/>
    </reaction>
</comment>
<sequence>MQTKINKAVFPLAGIGALAPSASGTGNMLAIVDKPLLQYAIEEALAAGVAEMVFVAGKDDSAMQAMVTSLLPSGTKIHFIRIDSREPIDALLCTEDIIGNDPFAVIHPADLVDAETPALKQLLGVHASYGTSVIGVETIAREYSDEHAVIAGSSVAERTIEVRQIVTNPAPVHAPSTLAAIGRYVLMPSIFQQLRMLKDAGRNKATLNDAIDLLLKNERVIACQFEGIRYDCASTLGFLQATVQFGLRHPGVSNEFRAFLRNLPFIHSAPTIQLAAALPQINQAIAIAG</sequence>
<name>A0ABU6JE95_9BURK</name>
<evidence type="ECO:0000256" key="5">
    <source>
        <dbReference type="ARBA" id="ARBA00022695"/>
    </source>
</evidence>
<dbReference type="Proteomes" id="UP001352263">
    <property type="component" value="Unassembled WGS sequence"/>
</dbReference>
<dbReference type="PANTHER" id="PTHR43197">
    <property type="entry name" value="UTP--GLUCOSE-1-PHOSPHATE URIDYLYLTRANSFERASE"/>
    <property type="match status" value="1"/>
</dbReference>
<dbReference type="EC" id="2.7.7.9" evidence="2"/>
<evidence type="ECO:0000313" key="11">
    <source>
        <dbReference type="EMBL" id="MEC4721969.1"/>
    </source>
</evidence>
<comment type="similarity">
    <text evidence="1">Belongs to the UDPGP type 2 family.</text>
</comment>
<evidence type="ECO:0000256" key="2">
    <source>
        <dbReference type="ARBA" id="ARBA00012415"/>
    </source>
</evidence>
<evidence type="ECO:0000256" key="4">
    <source>
        <dbReference type="ARBA" id="ARBA00022679"/>
    </source>
</evidence>
<dbReference type="PANTHER" id="PTHR43197:SF1">
    <property type="entry name" value="UTP--GLUCOSE-1-PHOSPHATE URIDYLYLTRANSFERASE"/>
    <property type="match status" value="1"/>
</dbReference>
<keyword evidence="4" id="KW-0808">Transferase</keyword>
<dbReference type="EMBL" id="JAWIIV010000024">
    <property type="protein sequence ID" value="MEC4721969.1"/>
    <property type="molecule type" value="Genomic_DNA"/>
</dbReference>
<keyword evidence="12" id="KW-1185">Reference proteome</keyword>
<dbReference type="Pfam" id="PF00483">
    <property type="entry name" value="NTP_transferase"/>
    <property type="match status" value="1"/>
</dbReference>
<evidence type="ECO:0000313" key="12">
    <source>
        <dbReference type="Proteomes" id="UP001352263"/>
    </source>
</evidence>
<evidence type="ECO:0000256" key="3">
    <source>
        <dbReference type="ARBA" id="ARBA00019048"/>
    </source>
</evidence>
<gene>
    <name evidence="11" type="ORF">RY831_22625</name>
</gene>
<dbReference type="Gene3D" id="3.90.550.10">
    <property type="entry name" value="Spore Coat Polysaccharide Biosynthesis Protein SpsA, Chain A"/>
    <property type="match status" value="1"/>
</dbReference>
<dbReference type="SUPFAM" id="SSF53448">
    <property type="entry name" value="Nucleotide-diphospho-sugar transferases"/>
    <property type="match status" value="1"/>
</dbReference>
<feature type="domain" description="Nucleotidyl transferase" evidence="10">
    <location>
        <begin position="27"/>
        <end position="226"/>
    </location>
</feature>
<keyword evidence="5" id="KW-0548">Nucleotidyltransferase</keyword>
<dbReference type="RefSeq" id="WP_326508654.1">
    <property type="nucleotide sequence ID" value="NZ_JAWIIV010000024.1"/>
</dbReference>
<evidence type="ECO:0000256" key="8">
    <source>
        <dbReference type="ARBA" id="ARBA00032341"/>
    </source>
</evidence>
<protein>
    <recommendedName>
        <fullName evidence="3">UTP--glucose-1-phosphate uridylyltransferase</fullName>
        <ecNumber evidence="2">2.7.7.9</ecNumber>
    </recommendedName>
    <alternativeName>
        <fullName evidence="6">Alpha-D-glucosyl-1-phosphate uridylyltransferase</fullName>
    </alternativeName>
    <alternativeName>
        <fullName evidence="7">UDP-glucose pyrophosphorylase</fullName>
    </alternativeName>
    <alternativeName>
        <fullName evidence="8">Uridine diphosphoglucose pyrophosphorylase</fullName>
    </alternativeName>
</protein>
<evidence type="ECO:0000256" key="6">
    <source>
        <dbReference type="ARBA" id="ARBA00031455"/>
    </source>
</evidence>
<evidence type="ECO:0000256" key="7">
    <source>
        <dbReference type="ARBA" id="ARBA00031959"/>
    </source>
</evidence>
<dbReference type="InterPro" id="IPR005771">
    <property type="entry name" value="GalU_uridylyltTrfase_bac/arc"/>
</dbReference>
<proteinExistence type="inferred from homology"/>
<organism evidence="11 12">
    <name type="scientific">Noviherbaspirillum album</name>
    <dbReference type="NCBI Taxonomy" id="3080276"/>
    <lineage>
        <taxon>Bacteria</taxon>
        <taxon>Pseudomonadati</taxon>
        <taxon>Pseudomonadota</taxon>
        <taxon>Betaproteobacteria</taxon>
        <taxon>Burkholderiales</taxon>
        <taxon>Oxalobacteraceae</taxon>
        <taxon>Noviherbaspirillum</taxon>
    </lineage>
</organism>
<accession>A0ABU6JE95</accession>
<dbReference type="InterPro" id="IPR029044">
    <property type="entry name" value="Nucleotide-diphossugar_trans"/>
</dbReference>
<reference evidence="11 12" key="1">
    <citation type="submission" date="2023-10" db="EMBL/GenBank/DDBJ databases">
        <title>Noviherbaspirillum sp. CPCC 100848 genome assembly.</title>
        <authorList>
            <person name="Li X.Y."/>
            <person name="Fang X.M."/>
        </authorList>
    </citation>
    <scope>NUCLEOTIDE SEQUENCE [LARGE SCALE GENOMIC DNA]</scope>
    <source>
        <strain evidence="11 12">CPCC 100848</strain>
    </source>
</reference>
<evidence type="ECO:0000259" key="10">
    <source>
        <dbReference type="Pfam" id="PF00483"/>
    </source>
</evidence>
<evidence type="ECO:0000256" key="1">
    <source>
        <dbReference type="ARBA" id="ARBA00006890"/>
    </source>
</evidence>